<sequence length="32" mass="3709">MEETLSELNAVEKNDSLSPRQITWQQVKCVMT</sequence>
<name>A0A183KZE5_9TREM</name>
<dbReference type="EMBL" id="UZAK01044276">
    <property type="protein sequence ID" value="VDP72231.1"/>
    <property type="molecule type" value="Genomic_DNA"/>
</dbReference>
<protein>
    <submittedName>
        <fullName evidence="3">Mobile element protein</fullName>
    </submittedName>
</protein>
<evidence type="ECO:0000313" key="3">
    <source>
        <dbReference type="WBParaSite" id="SCUD_0002044501-mRNA-1"/>
    </source>
</evidence>
<evidence type="ECO:0000313" key="2">
    <source>
        <dbReference type="Proteomes" id="UP000279833"/>
    </source>
</evidence>
<reference evidence="3" key="1">
    <citation type="submission" date="2016-06" db="UniProtKB">
        <authorList>
            <consortium name="WormBaseParasite"/>
        </authorList>
    </citation>
    <scope>IDENTIFICATION</scope>
</reference>
<reference evidence="1 2" key="2">
    <citation type="submission" date="2018-11" db="EMBL/GenBank/DDBJ databases">
        <authorList>
            <consortium name="Pathogen Informatics"/>
        </authorList>
    </citation>
    <scope>NUCLEOTIDE SEQUENCE [LARGE SCALE GENOMIC DNA]</scope>
    <source>
        <strain evidence="1">Dakar</strain>
        <strain evidence="2">Dakar, Senegal</strain>
    </source>
</reference>
<gene>
    <name evidence="1" type="ORF">SCUD_LOCUS20441</name>
</gene>
<dbReference type="Proteomes" id="UP000279833">
    <property type="component" value="Unassembled WGS sequence"/>
</dbReference>
<proteinExistence type="predicted"/>
<accession>A0A183KZE5</accession>
<dbReference type="AlphaFoldDB" id="A0A183KZE5"/>
<keyword evidence="2" id="KW-1185">Reference proteome</keyword>
<evidence type="ECO:0000313" key="1">
    <source>
        <dbReference type="EMBL" id="VDP72231.1"/>
    </source>
</evidence>
<organism evidence="3">
    <name type="scientific">Schistosoma curassoni</name>
    <dbReference type="NCBI Taxonomy" id="6186"/>
    <lineage>
        <taxon>Eukaryota</taxon>
        <taxon>Metazoa</taxon>
        <taxon>Spiralia</taxon>
        <taxon>Lophotrochozoa</taxon>
        <taxon>Platyhelminthes</taxon>
        <taxon>Trematoda</taxon>
        <taxon>Digenea</taxon>
        <taxon>Strigeidida</taxon>
        <taxon>Schistosomatoidea</taxon>
        <taxon>Schistosomatidae</taxon>
        <taxon>Schistosoma</taxon>
    </lineage>
</organism>
<dbReference type="WBParaSite" id="SCUD_0002044501-mRNA-1">
    <property type="protein sequence ID" value="SCUD_0002044501-mRNA-1"/>
    <property type="gene ID" value="SCUD_0002044501"/>
</dbReference>